<dbReference type="Proteomes" id="UP000016932">
    <property type="component" value="Unassembled WGS sequence"/>
</dbReference>
<dbReference type="EMBL" id="KB446558">
    <property type="protein sequence ID" value="EME82580.1"/>
    <property type="molecule type" value="Genomic_DNA"/>
</dbReference>
<dbReference type="PRINTS" id="PR00081">
    <property type="entry name" value="GDHRDH"/>
</dbReference>
<dbReference type="OrthoDB" id="5371740at2759"/>
<dbReference type="STRING" id="383855.M2YY29"/>
<dbReference type="Pfam" id="PF00106">
    <property type="entry name" value="adh_short"/>
    <property type="match status" value="1"/>
</dbReference>
<dbReference type="InterPro" id="IPR036291">
    <property type="entry name" value="NAD(P)-bd_dom_sf"/>
</dbReference>
<evidence type="ECO:0000256" key="2">
    <source>
        <dbReference type="ARBA" id="ARBA00023002"/>
    </source>
</evidence>
<dbReference type="GeneID" id="19333135"/>
<dbReference type="eggNOG" id="KOG4169">
    <property type="taxonomic scope" value="Eukaryota"/>
</dbReference>
<dbReference type="HOGENOM" id="CLU_1230375_0_0_1"/>
<proteinExistence type="inferred from homology"/>
<dbReference type="Gene3D" id="3.40.50.720">
    <property type="entry name" value="NAD(P)-binding Rossmann-like Domain"/>
    <property type="match status" value="1"/>
</dbReference>
<accession>M2YY29</accession>
<evidence type="ECO:0000313" key="4">
    <source>
        <dbReference type="Proteomes" id="UP000016932"/>
    </source>
</evidence>
<dbReference type="InterPro" id="IPR002347">
    <property type="entry name" value="SDR_fam"/>
</dbReference>
<reference evidence="3 4" key="1">
    <citation type="journal article" date="2012" name="PLoS Pathog.">
        <title>Diverse lifestyles and strategies of plant pathogenesis encoded in the genomes of eighteen Dothideomycetes fungi.</title>
        <authorList>
            <person name="Ohm R.A."/>
            <person name="Feau N."/>
            <person name="Henrissat B."/>
            <person name="Schoch C.L."/>
            <person name="Horwitz B.A."/>
            <person name="Barry K.W."/>
            <person name="Condon B.J."/>
            <person name="Copeland A.C."/>
            <person name="Dhillon B."/>
            <person name="Glaser F."/>
            <person name="Hesse C.N."/>
            <person name="Kosti I."/>
            <person name="LaButti K."/>
            <person name="Lindquist E.A."/>
            <person name="Lucas S."/>
            <person name="Salamov A.A."/>
            <person name="Bradshaw R.E."/>
            <person name="Ciuffetti L."/>
            <person name="Hamelin R.C."/>
            <person name="Kema G.H.J."/>
            <person name="Lawrence C."/>
            <person name="Scott J.A."/>
            <person name="Spatafora J.W."/>
            <person name="Turgeon B.G."/>
            <person name="de Wit P.J.G.M."/>
            <person name="Zhong S."/>
            <person name="Goodwin S.B."/>
            <person name="Grigoriev I.V."/>
        </authorList>
    </citation>
    <scope>NUCLEOTIDE SEQUENCE [LARGE SCALE GENOMIC DNA]</scope>
    <source>
        <strain evidence="3 4">CIRAD86</strain>
    </source>
</reference>
<comment type="similarity">
    <text evidence="1">Belongs to the short-chain dehydrogenases/reductases (SDR) family.</text>
</comment>
<protein>
    <submittedName>
        <fullName evidence="3">Uncharacterized protein</fullName>
    </submittedName>
</protein>
<dbReference type="GO" id="GO:0016616">
    <property type="term" value="F:oxidoreductase activity, acting on the CH-OH group of donors, NAD or NADP as acceptor"/>
    <property type="evidence" value="ECO:0007669"/>
    <property type="project" value="TreeGrafter"/>
</dbReference>
<evidence type="ECO:0000313" key="3">
    <source>
        <dbReference type="EMBL" id="EME82580.1"/>
    </source>
</evidence>
<name>M2YY29_PSEFD</name>
<keyword evidence="4" id="KW-1185">Reference proteome</keyword>
<dbReference type="SUPFAM" id="SSF51735">
    <property type="entry name" value="NAD(P)-binding Rossmann-fold domains"/>
    <property type="match status" value="1"/>
</dbReference>
<gene>
    <name evidence="3" type="ORF">MYCFIDRAFT_174145</name>
</gene>
<dbReference type="PANTHER" id="PTHR44229">
    <property type="entry name" value="15-HYDROXYPROSTAGLANDIN DEHYDROGENASE [NAD(+)]"/>
    <property type="match status" value="1"/>
</dbReference>
<dbReference type="GO" id="GO:0005737">
    <property type="term" value="C:cytoplasm"/>
    <property type="evidence" value="ECO:0007669"/>
    <property type="project" value="TreeGrafter"/>
</dbReference>
<dbReference type="AlphaFoldDB" id="M2YY29"/>
<dbReference type="KEGG" id="pfj:MYCFIDRAFT_174145"/>
<evidence type="ECO:0000256" key="1">
    <source>
        <dbReference type="ARBA" id="ARBA00006484"/>
    </source>
</evidence>
<dbReference type="VEuPathDB" id="FungiDB:MYCFIDRAFT_174145"/>
<dbReference type="PANTHER" id="PTHR44229:SF4">
    <property type="entry name" value="15-HYDROXYPROSTAGLANDIN DEHYDROGENASE [NAD(+)]"/>
    <property type="match status" value="1"/>
</dbReference>
<sequence>MRNFCIRIVPLPMCPIRVRVFPFYLPVYSPHSENDAPAAEASCIKTATQIAPPQSWSALTCTSADGPDRAALRRSNSRVSSGYPGSSYLLKSRIKAISQTCCLLDIMAKASVPVDFTKQYDISTLRGRTALVTGGASGIGAGTVKALAEAGAYVVIADINQEAGEKYSSELDATGCKTLFVQTDVTNWTSQVAAFKRAQEFSPNNVVDIVIGGAGIAGPPMTQAV</sequence>
<keyword evidence="2" id="KW-0560">Oxidoreductase</keyword>
<dbReference type="RefSeq" id="XP_007926071.1">
    <property type="nucleotide sequence ID" value="XM_007927880.1"/>
</dbReference>
<organism evidence="3 4">
    <name type="scientific">Pseudocercospora fijiensis (strain CIRAD86)</name>
    <name type="common">Black leaf streak disease fungus</name>
    <name type="synonym">Mycosphaerella fijiensis</name>
    <dbReference type="NCBI Taxonomy" id="383855"/>
    <lineage>
        <taxon>Eukaryota</taxon>
        <taxon>Fungi</taxon>
        <taxon>Dikarya</taxon>
        <taxon>Ascomycota</taxon>
        <taxon>Pezizomycotina</taxon>
        <taxon>Dothideomycetes</taxon>
        <taxon>Dothideomycetidae</taxon>
        <taxon>Mycosphaerellales</taxon>
        <taxon>Mycosphaerellaceae</taxon>
        <taxon>Pseudocercospora</taxon>
    </lineage>
</organism>